<feature type="binding site" evidence="9">
    <location>
        <position position="128"/>
    </location>
    <ligand>
        <name>(6S)-5-formyl-5,6,7,8-tetrahydrofolate</name>
        <dbReference type="ChEBI" id="CHEBI:57457"/>
    </ligand>
</feature>
<dbReference type="InterPro" id="IPR027266">
    <property type="entry name" value="TrmE/GcvT-like"/>
</dbReference>
<dbReference type="OrthoDB" id="9805918at2"/>
<keyword evidence="13" id="KW-1185">Reference proteome</keyword>
<dbReference type="GO" id="GO:0003924">
    <property type="term" value="F:GTPase activity"/>
    <property type="evidence" value="ECO:0007669"/>
    <property type="project" value="UniProtKB-UniRule"/>
</dbReference>
<feature type="binding site" evidence="9">
    <location>
        <position position="238"/>
    </location>
    <ligand>
        <name>Mg(2+)</name>
        <dbReference type="ChEBI" id="CHEBI:18420"/>
    </ligand>
</feature>
<comment type="similarity">
    <text evidence="1 9 10">Belongs to the TRAFAC class TrmE-Era-EngA-EngB-Septin-like GTPase superfamily. TrmE GTPase family.</text>
</comment>
<protein>
    <recommendedName>
        <fullName evidence="9">tRNA modification GTPase MnmE</fullName>
        <ecNumber evidence="9">3.6.-.-</ecNumber>
    </recommendedName>
</protein>
<sequence>MKPDTIAAIATPPGRGGIGIIRISGPKALGLVPRFFGTTPVGPSPDLTLVSHTMVHGYIFDIKTGYVIDEVLLVTMEAPRSYTAEDVVEIQSHAGHLAMATILDQVVSAGARIAEPGEFTKRAFLNGRIDLTQAEAVADIINARTAGALKIAAAQGTGELKDAIHGAREILIELLALLEAAIDFPDETQDLVPSDQGIVRVKQVLTACEKFIQTYEEAHFLRDGIKLAICGPPNVGKSSLMNRLLQKERSIVTELPGTTRDLIEETLNINGITFLVSDTAGMHQTDDLVERIGIERAKKHIAASDLILFMKGADKEISESELQSIVPKDKKVILVINKIDLIEGKTAGSAGVEKSLPPTLAQLPQVRISALKNTGIDHLRKTITRLSMENIGEASSVVPNLRHRTALKRAIKSLKTAEAGFLNGQNEETLALDIRRAADLLGEITGNTAGIDILDTIFSNFCIGK</sequence>
<dbReference type="InterPro" id="IPR031168">
    <property type="entry name" value="G_TrmE"/>
</dbReference>
<evidence type="ECO:0000256" key="4">
    <source>
        <dbReference type="ARBA" id="ARBA00022741"/>
    </source>
</evidence>
<evidence type="ECO:0000256" key="8">
    <source>
        <dbReference type="ARBA" id="ARBA00023134"/>
    </source>
</evidence>
<dbReference type="EC" id="3.6.-.-" evidence="9"/>
<proteinExistence type="inferred from homology"/>
<feature type="domain" description="TrmE-type G" evidence="11">
    <location>
        <begin position="224"/>
        <end position="388"/>
    </location>
</feature>
<dbReference type="Gene3D" id="1.20.120.430">
    <property type="entry name" value="tRNA modification GTPase MnmE domain 2"/>
    <property type="match status" value="1"/>
</dbReference>
<dbReference type="STRING" id="177437.HRM2_06650"/>
<keyword evidence="2 9" id="KW-0819">tRNA processing</keyword>
<dbReference type="Pfam" id="PF12631">
    <property type="entry name" value="MnmE_helical"/>
    <property type="match status" value="1"/>
</dbReference>
<keyword evidence="3 9" id="KW-0479">Metal-binding</keyword>
<dbReference type="NCBIfam" id="TIGR00450">
    <property type="entry name" value="mnmE_trmE_thdF"/>
    <property type="match status" value="1"/>
</dbReference>
<comment type="subcellular location">
    <subcellularLocation>
        <location evidence="9">Cytoplasm</location>
    </subcellularLocation>
</comment>
<evidence type="ECO:0000256" key="6">
    <source>
        <dbReference type="ARBA" id="ARBA00022842"/>
    </source>
</evidence>
<evidence type="ECO:0000256" key="3">
    <source>
        <dbReference type="ARBA" id="ARBA00022723"/>
    </source>
</evidence>
<feature type="binding site" evidence="9">
    <location>
        <position position="22"/>
    </location>
    <ligand>
        <name>(6S)-5-formyl-5,6,7,8-tetrahydrofolate</name>
        <dbReference type="ChEBI" id="CHEBI:57457"/>
    </ligand>
</feature>
<feature type="binding site" evidence="9">
    <location>
        <begin position="278"/>
        <end position="281"/>
    </location>
    <ligand>
        <name>GTP</name>
        <dbReference type="ChEBI" id="CHEBI:37565"/>
    </ligand>
</feature>
<evidence type="ECO:0000256" key="7">
    <source>
        <dbReference type="ARBA" id="ARBA00022958"/>
    </source>
</evidence>
<dbReference type="GO" id="GO:0030488">
    <property type="term" value="P:tRNA methylation"/>
    <property type="evidence" value="ECO:0007669"/>
    <property type="project" value="TreeGrafter"/>
</dbReference>
<accession>C0QIY9</accession>
<dbReference type="InterPro" id="IPR004520">
    <property type="entry name" value="GTPase_MnmE"/>
</dbReference>
<name>C0QIY9_DESAH</name>
<dbReference type="Pfam" id="PF10396">
    <property type="entry name" value="TrmE_N"/>
    <property type="match status" value="1"/>
</dbReference>
<dbReference type="KEGG" id="dat:HRM2_06650"/>
<reference evidence="12 13" key="1">
    <citation type="journal article" date="2009" name="Environ. Microbiol.">
        <title>Genome sequence of Desulfobacterium autotrophicum HRM2, a marine sulfate reducer oxidizing organic carbon completely to carbon dioxide.</title>
        <authorList>
            <person name="Strittmatter A.W."/>
            <person name="Liesegang H."/>
            <person name="Rabus R."/>
            <person name="Decker I."/>
            <person name="Amann J."/>
            <person name="Andres S."/>
            <person name="Henne A."/>
            <person name="Fricke W.F."/>
            <person name="Martinez-Arias R."/>
            <person name="Bartels D."/>
            <person name="Goesmann A."/>
            <person name="Krause L."/>
            <person name="Puehler A."/>
            <person name="Klenk H.P."/>
            <person name="Richter M."/>
            <person name="Schuler M."/>
            <person name="Gloeckner F.O."/>
            <person name="Meyerdierks A."/>
            <person name="Gottschalk G."/>
            <person name="Amann R."/>
        </authorList>
    </citation>
    <scope>NUCLEOTIDE SEQUENCE [LARGE SCALE GENOMIC DNA]</scope>
    <source>
        <strain evidence="13">ATCC 43914 / DSM 3382 / HRM2</strain>
    </source>
</reference>
<dbReference type="RefSeq" id="WP_012663027.1">
    <property type="nucleotide sequence ID" value="NC_012108.1"/>
</dbReference>
<dbReference type="FunFam" id="3.30.1360.120:FF:000003">
    <property type="entry name" value="tRNA modification GTPase MnmE"/>
    <property type="match status" value="1"/>
</dbReference>
<dbReference type="PROSITE" id="PS51709">
    <property type="entry name" value="G_TRME"/>
    <property type="match status" value="1"/>
</dbReference>
<feature type="binding site" evidence="9">
    <location>
        <position position="255"/>
    </location>
    <ligand>
        <name>K(+)</name>
        <dbReference type="ChEBI" id="CHEBI:29103"/>
    </ligand>
</feature>
<dbReference type="NCBIfam" id="NF003661">
    <property type="entry name" value="PRK05291.1-3"/>
    <property type="match status" value="1"/>
</dbReference>
<feature type="binding site" evidence="9">
    <location>
        <position position="89"/>
    </location>
    <ligand>
        <name>(6S)-5-formyl-5,6,7,8-tetrahydrofolate</name>
        <dbReference type="ChEBI" id="CHEBI:57457"/>
    </ligand>
</feature>
<dbReference type="CDD" id="cd14858">
    <property type="entry name" value="TrmE_N"/>
    <property type="match status" value="1"/>
</dbReference>
<organism evidence="12 13">
    <name type="scientific">Desulforapulum autotrophicum (strain ATCC 43914 / DSM 3382 / VKM B-1955 / HRM2)</name>
    <name type="common">Desulfobacterium autotrophicum</name>
    <dbReference type="NCBI Taxonomy" id="177437"/>
    <lineage>
        <taxon>Bacteria</taxon>
        <taxon>Pseudomonadati</taxon>
        <taxon>Thermodesulfobacteriota</taxon>
        <taxon>Desulfobacteria</taxon>
        <taxon>Desulfobacterales</taxon>
        <taxon>Desulfobacteraceae</taxon>
        <taxon>Desulforapulum</taxon>
    </lineage>
</organism>
<dbReference type="InterPro" id="IPR005225">
    <property type="entry name" value="Small_GTP-bd"/>
</dbReference>
<feature type="binding site" evidence="9">
    <location>
        <begin position="234"/>
        <end position="239"/>
    </location>
    <ligand>
        <name>GTP</name>
        <dbReference type="ChEBI" id="CHEBI:37565"/>
    </ligand>
</feature>
<dbReference type="NCBIfam" id="TIGR00231">
    <property type="entry name" value="small_GTP"/>
    <property type="match status" value="1"/>
</dbReference>
<comment type="cofactor">
    <cofactor evidence="9">
        <name>K(+)</name>
        <dbReference type="ChEBI" id="CHEBI:29103"/>
    </cofactor>
    <text evidence="9">Binds 1 potassium ion per subunit.</text>
</comment>
<comment type="subunit">
    <text evidence="9">Homodimer. Heterotetramer of two MnmE and two MnmG subunits.</text>
</comment>
<evidence type="ECO:0000256" key="9">
    <source>
        <dbReference type="HAMAP-Rule" id="MF_00379"/>
    </source>
</evidence>
<comment type="caution">
    <text evidence="9">Lacks conserved residue(s) required for the propagation of feature annotation.</text>
</comment>
<dbReference type="GO" id="GO:0042802">
    <property type="term" value="F:identical protein binding"/>
    <property type="evidence" value="ECO:0007669"/>
    <property type="project" value="UniProtKB-ARBA"/>
</dbReference>
<keyword evidence="6 9" id="KW-0460">Magnesium</keyword>
<evidence type="ECO:0000256" key="1">
    <source>
        <dbReference type="ARBA" id="ARBA00011043"/>
    </source>
</evidence>
<dbReference type="GO" id="GO:0046872">
    <property type="term" value="F:metal ion binding"/>
    <property type="evidence" value="ECO:0007669"/>
    <property type="project" value="UniProtKB-KW"/>
</dbReference>
<evidence type="ECO:0000259" key="11">
    <source>
        <dbReference type="PROSITE" id="PS51709"/>
    </source>
</evidence>
<dbReference type="InterPro" id="IPR006073">
    <property type="entry name" value="GTP-bd"/>
</dbReference>
<comment type="function">
    <text evidence="9">Exhibits a very high intrinsic GTPase hydrolysis rate. Involved in the addition of a carboxymethylaminomethyl (cmnm) group at the wobble position (U34) of certain tRNAs, forming tRNA-cmnm(5)s(2)U34.</text>
</comment>
<dbReference type="Gene3D" id="3.30.1360.120">
    <property type="entry name" value="Probable tRNA modification gtpase trme, domain 1"/>
    <property type="match status" value="1"/>
</dbReference>
<gene>
    <name evidence="9" type="primary">mnmE</name>
    <name evidence="9 12" type="synonym">trmE</name>
    <name evidence="12" type="ordered locus">HRM2_06650</name>
</gene>
<keyword evidence="4 9" id="KW-0547">Nucleotide-binding</keyword>
<dbReference type="InterPro" id="IPR027417">
    <property type="entry name" value="P-loop_NTPase"/>
</dbReference>
<evidence type="ECO:0000256" key="10">
    <source>
        <dbReference type="RuleBase" id="RU003313"/>
    </source>
</evidence>
<dbReference type="InterPro" id="IPR018948">
    <property type="entry name" value="GTP-bd_TrmE_N"/>
</dbReference>
<feature type="binding site" evidence="9">
    <location>
        <position position="259"/>
    </location>
    <ligand>
        <name>Mg(2+)</name>
        <dbReference type="ChEBI" id="CHEBI:18420"/>
    </ligand>
</feature>
<dbReference type="InterPro" id="IPR025867">
    <property type="entry name" value="MnmE_helical"/>
</dbReference>
<dbReference type="eggNOG" id="COG0486">
    <property type="taxonomic scope" value="Bacteria"/>
</dbReference>
<dbReference type="GO" id="GO:0005525">
    <property type="term" value="F:GTP binding"/>
    <property type="evidence" value="ECO:0007669"/>
    <property type="project" value="UniProtKB-UniRule"/>
</dbReference>
<dbReference type="AlphaFoldDB" id="C0QIY9"/>
<dbReference type="HOGENOM" id="CLU_019624_4_1_7"/>
<dbReference type="Gene3D" id="3.40.50.300">
    <property type="entry name" value="P-loop containing nucleotide triphosphate hydrolases"/>
    <property type="match status" value="1"/>
</dbReference>
<dbReference type="Pfam" id="PF01926">
    <property type="entry name" value="MMR_HSR1"/>
    <property type="match status" value="1"/>
</dbReference>
<evidence type="ECO:0000256" key="5">
    <source>
        <dbReference type="ARBA" id="ARBA00022801"/>
    </source>
</evidence>
<dbReference type="PANTHER" id="PTHR42714:SF2">
    <property type="entry name" value="TRNA MODIFICATION GTPASE GTPBP3, MITOCHONDRIAL"/>
    <property type="match status" value="1"/>
</dbReference>
<dbReference type="GO" id="GO:0005829">
    <property type="term" value="C:cytosol"/>
    <property type="evidence" value="ECO:0007669"/>
    <property type="project" value="TreeGrafter"/>
</dbReference>
<dbReference type="GO" id="GO:0002098">
    <property type="term" value="P:tRNA wobble uridine modification"/>
    <property type="evidence" value="ECO:0007669"/>
    <property type="project" value="TreeGrafter"/>
</dbReference>
<evidence type="ECO:0000313" key="13">
    <source>
        <dbReference type="Proteomes" id="UP000000442"/>
    </source>
</evidence>
<feature type="binding site" evidence="9">
    <location>
        <position position="234"/>
    </location>
    <ligand>
        <name>K(+)</name>
        <dbReference type="ChEBI" id="CHEBI:29103"/>
    </ligand>
</feature>
<dbReference type="InterPro" id="IPR027368">
    <property type="entry name" value="MnmE_dom2"/>
</dbReference>
<dbReference type="PANTHER" id="PTHR42714">
    <property type="entry name" value="TRNA MODIFICATION GTPASE GTPBP3"/>
    <property type="match status" value="1"/>
</dbReference>
<keyword evidence="8 9" id="KW-0342">GTP-binding</keyword>
<dbReference type="SUPFAM" id="SSF52540">
    <property type="entry name" value="P-loop containing nucleoside triphosphate hydrolases"/>
    <property type="match status" value="1"/>
</dbReference>
<feature type="binding site" evidence="9">
    <location>
        <position position="258"/>
    </location>
    <ligand>
        <name>K(+)</name>
        <dbReference type="ChEBI" id="CHEBI:29103"/>
    </ligand>
</feature>
<keyword evidence="9" id="KW-0963">Cytoplasm</keyword>
<dbReference type="EMBL" id="CP001087">
    <property type="protein sequence ID" value="ACN13779.1"/>
    <property type="molecule type" value="Genomic_DNA"/>
</dbReference>
<feature type="binding site" evidence="9">
    <location>
        <position position="253"/>
    </location>
    <ligand>
        <name>K(+)</name>
        <dbReference type="ChEBI" id="CHEBI:29103"/>
    </ligand>
</feature>
<dbReference type="Proteomes" id="UP000000442">
    <property type="component" value="Chromosome"/>
</dbReference>
<evidence type="ECO:0000313" key="12">
    <source>
        <dbReference type="EMBL" id="ACN13779.1"/>
    </source>
</evidence>
<keyword evidence="5 9" id="KW-0378">Hydrolase</keyword>
<dbReference type="HAMAP" id="MF_00379">
    <property type="entry name" value="GTPase_MnmE"/>
    <property type="match status" value="1"/>
</dbReference>
<dbReference type="CDD" id="cd04164">
    <property type="entry name" value="trmE"/>
    <property type="match status" value="1"/>
</dbReference>
<feature type="binding site" evidence="9">
    <location>
        <position position="465"/>
    </location>
    <ligand>
        <name>(6S)-5-formyl-5,6,7,8-tetrahydrofolate</name>
        <dbReference type="ChEBI" id="CHEBI:57457"/>
    </ligand>
</feature>
<evidence type="ECO:0000256" key="2">
    <source>
        <dbReference type="ARBA" id="ARBA00022694"/>
    </source>
</evidence>
<keyword evidence="7 9" id="KW-0630">Potassium</keyword>
<feature type="binding site" evidence="9">
    <location>
        <begin position="253"/>
        <end position="259"/>
    </location>
    <ligand>
        <name>GTP</name>
        <dbReference type="ChEBI" id="CHEBI:37565"/>
    </ligand>
</feature>